<dbReference type="Gene3D" id="1.25.40.420">
    <property type="match status" value="1"/>
</dbReference>
<dbReference type="Pfam" id="PF07707">
    <property type="entry name" value="BACK"/>
    <property type="match status" value="1"/>
</dbReference>
<accession>A0A4W4DQ53</accession>
<evidence type="ECO:0000313" key="6">
    <source>
        <dbReference type="Proteomes" id="UP000314983"/>
    </source>
</evidence>
<dbReference type="AlphaFoldDB" id="A0A4W4DQ53"/>
<dbReference type="SUPFAM" id="SSF54695">
    <property type="entry name" value="POZ domain"/>
    <property type="match status" value="1"/>
</dbReference>
<keyword evidence="1" id="KW-0880">Kelch repeat</keyword>
<dbReference type="Gene3D" id="3.30.710.10">
    <property type="entry name" value="Potassium Channel Kv1.1, Chain A"/>
    <property type="match status" value="1"/>
</dbReference>
<reference evidence="5" key="3">
    <citation type="submission" date="2020-05" db="EMBL/GenBank/DDBJ databases">
        <title>Electrophorus electricus (electric eel) genome, fEleEle1, primary haplotype.</title>
        <authorList>
            <person name="Myers G."/>
            <person name="Meyer A."/>
            <person name="Fedrigo O."/>
            <person name="Formenti G."/>
            <person name="Rhie A."/>
            <person name="Tracey A."/>
            <person name="Sims Y."/>
            <person name="Jarvis E.D."/>
        </authorList>
    </citation>
    <scope>NUCLEOTIDE SEQUENCE [LARGE SCALE GENOMIC DNA]</scope>
</reference>
<dbReference type="InterPro" id="IPR037293">
    <property type="entry name" value="Gal_Oxidase_central_sf"/>
</dbReference>
<keyword evidence="6" id="KW-1185">Reference proteome</keyword>
<protein>
    <recommendedName>
        <fullName evidence="4">BACK domain-containing protein</fullName>
    </recommendedName>
</protein>
<dbReference type="PANTHER" id="PTHR24412">
    <property type="entry name" value="KELCH PROTEIN"/>
    <property type="match status" value="1"/>
</dbReference>
<evidence type="ECO:0000313" key="5">
    <source>
        <dbReference type="Ensembl" id="ENSEEEP00000001349.2"/>
    </source>
</evidence>
<keyword evidence="2" id="KW-0677">Repeat</keyword>
<name>A0A4W4DQ53_ELEEL</name>
<dbReference type="Proteomes" id="UP000314983">
    <property type="component" value="Chromosome 13"/>
</dbReference>
<dbReference type="SUPFAM" id="SSF117281">
    <property type="entry name" value="Kelch motif"/>
    <property type="match status" value="1"/>
</dbReference>
<dbReference type="PANTHER" id="PTHR24412:SF172">
    <property type="entry name" value="KELCH-LIKE PROTEIN 10"/>
    <property type="match status" value="1"/>
</dbReference>
<feature type="domain" description="BACK" evidence="4">
    <location>
        <begin position="97"/>
        <end position="195"/>
    </location>
</feature>
<dbReference type="GeneTree" id="ENSGT00940000154664"/>
<evidence type="ECO:0000256" key="3">
    <source>
        <dbReference type="SAM" id="MobiDB-lite"/>
    </source>
</evidence>
<gene>
    <name evidence="5" type="primary">KLHL10</name>
</gene>
<reference evidence="5" key="5">
    <citation type="submission" date="2025-09" db="UniProtKB">
        <authorList>
            <consortium name="Ensembl"/>
        </authorList>
    </citation>
    <scope>IDENTIFICATION</scope>
</reference>
<dbReference type="Gene3D" id="2.120.10.80">
    <property type="entry name" value="Kelch-type beta propeller"/>
    <property type="match status" value="1"/>
</dbReference>
<dbReference type="STRING" id="8005.ENSEEEP00000001349"/>
<feature type="region of interest" description="Disordered" evidence="3">
    <location>
        <begin position="402"/>
        <end position="424"/>
    </location>
</feature>
<dbReference type="Pfam" id="PF01344">
    <property type="entry name" value="Kelch_1"/>
    <property type="match status" value="2"/>
</dbReference>
<evidence type="ECO:0000256" key="2">
    <source>
        <dbReference type="ARBA" id="ARBA00022737"/>
    </source>
</evidence>
<dbReference type="InterPro" id="IPR015915">
    <property type="entry name" value="Kelch-typ_b-propeller"/>
</dbReference>
<dbReference type="Pfam" id="PF00651">
    <property type="entry name" value="BTB"/>
    <property type="match status" value="1"/>
</dbReference>
<dbReference type="OMA" id="WRNASEQ"/>
<sequence length="444" mass="50613">MFYMHTKYDLKHSKYISIFHRTLFASDRSPPETFTYNITGVSPDIMWLLVDYAYIHSVLVNEDNVEELLVAANQFFFLGVVHTCCQFLEAQLDLENNIGFWKLANLYSCWDLRQEAYLFILHCFEEIVCASEEFLELSLTELFEIIEKDNLNVKHDVVFEAILRWVTHAPQERAGHIAILLMALMTADYFMNNIKTNAVLKDSGWRGGSPTNDIEAYDARADGWVIQEEESPQAYHSAAYLNGFVYCVGGFDSIEYYNSVRKFNPVTRTWHQVSNCALLYMLCLWSMSTNQWTMITPMHEQSWDASAKTMHGKVCTNTGTHIHTHIAFSLPHTVQVVDNLMFVVGGLNGFTTTYNMECYDKTTEAWYDAHDKGIFWCALSRCLLPGVPNHLLQDSDSLFMQSRGGRSADEQHQGSSHARSSPVMSGRSVLRAALVCSTPLLLST</sequence>
<dbReference type="InterPro" id="IPR006652">
    <property type="entry name" value="Kelch_1"/>
</dbReference>
<dbReference type="InterPro" id="IPR011705">
    <property type="entry name" value="BACK"/>
</dbReference>
<reference evidence="5" key="4">
    <citation type="submission" date="2025-08" db="UniProtKB">
        <authorList>
            <consortium name="Ensembl"/>
        </authorList>
    </citation>
    <scope>IDENTIFICATION</scope>
</reference>
<evidence type="ECO:0000259" key="4">
    <source>
        <dbReference type="SMART" id="SM00875"/>
    </source>
</evidence>
<feature type="compositionally biased region" description="Polar residues" evidence="3">
    <location>
        <begin position="413"/>
        <end position="423"/>
    </location>
</feature>
<dbReference type="Ensembl" id="ENSEEET00000001381.2">
    <property type="protein sequence ID" value="ENSEEEP00000001349.2"/>
    <property type="gene ID" value="ENSEEEG00000000896.2"/>
</dbReference>
<dbReference type="InterPro" id="IPR000210">
    <property type="entry name" value="BTB/POZ_dom"/>
</dbReference>
<dbReference type="InterPro" id="IPR011333">
    <property type="entry name" value="SKP1/BTB/POZ_sf"/>
</dbReference>
<dbReference type="Gene3D" id="2.130.10.80">
    <property type="entry name" value="Galactose oxidase/kelch, beta-propeller"/>
    <property type="match status" value="1"/>
</dbReference>
<reference evidence="6" key="1">
    <citation type="journal article" date="2014" name="Science">
        <title>Nonhuman genetics. Genomic basis for the convergent evolution of electric organs.</title>
        <authorList>
            <person name="Gallant J.R."/>
            <person name="Traeger L.L."/>
            <person name="Volkening J.D."/>
            <person name="Moffett H."/>
            <person name="Chen P.H."/>
            <person name="Novina C.D."/>
            <person name="Phillips G.N.Jr."/>
            <person name="Anand R."/>
            <person name="Wells G.B."/>
            <person name="Pinch M."/>
            <person name="Guth R."/>
            <person name="Unguez G.A."/>
            <person name="Albert J.S."/>
            <person name="Zakon H.H."/>
            <person name="Samanta M.P."/>
            <person name="Sussman M.R."/>
        </authorList>
    </citation>
    <scope>NUCLEOTIDE SEQUENCE [LARGE SCALE GENOMIC DNA]</scope>
</reference>
<reference evidence="6" key="2">
    <citation type="journal article" date="2017" name="Sci. Adv.">
        <title>A tail of two voltages: Proteomic comparison of the three electric organs of the electric eel.</title>
        <authorList>
            <person name="Traeger L.L."/>
            <person name="Sabat G."/>
            <person name="Barrett-Wilt G.A."/>
            <person name="Wells G.B."/>
            <person name="Sussman M.R."/>
        </authorList>
    </citation>
    <scope>NUCLEOTIDE SEQUENCE [LARGE SCALE GENOMIC DNA]</scope>
</reference>
<dbReference type="SMART" id="SM00875">
    <property type="entry name" value="BACK"/>
    <property type="match status" value="1"/>
</dbReference>
<proteinExistence type="predicted"/>
<organism evidence="5 6">
    <name type="scientific">Electrophorus electricus</name>
    <name type="common">Electric eel</name>
    <name type="synonym">Gymnotus electricus</name>
    <dbReference type="NCBI Taxonomy" id="8005"/>
    <lineage>
        <taxon>Eukaryota</taxon>
        <taxon>Metazoa</taxon>
        <taxon>Chordata</taxon>
        <taxon>Craniata</taxon>
        <taxon>Vertebrata</taxon>
        <taxon>Euteleostomi</taxon>
        <taxon>Actinopterygii</taxon>
        <taxon>Neopterygii</taxon>
        <taxon>Teleostei</taxon>
        <taxon>Ostariophysi</taxon>
        <taxon>Gymnotiformes</taxon>
        <taxon>Gymnotoidei</taxon>
        <taxon>Gymnotidae</taxon>
        <taxon>Electrophorus</taxon>
    </lineage>
</organism>
<evidence type="ECO:0000256" key="1">
    <source>
        <dbReference type="ARBA" id="ARBA00022441"/>
    </source>
</evidence>